<evidence type="ECO:0000313" key="2">
    <source>
        <dbReference type="Proteomes" id="UP000007431"/>
    </source>
</evidence>
<accession>D8QAY8</accession>
<proteinExistence type="predicted"/>
<dbReference type="InParanoid" id="D8QAY8"/>
<name>D8QAY8_SCHCM</name>
<dbReference type="HOGENOM" id="CLU_1343945_0_0_1"/>
<gene>
    <name evidence="1" type="ORF">SCHCODRAFT_111057</name>
</gene>
<dbReference type="EMBL" id="GL377309">
    <property type="protein sequence ID" value="EFI94267.1"/>
    <property type="molecule type" value="Genomic_DNA"/>
</dbReference>
<reference evidence="1 2" key="1">
    <citation type="journal article" date="2010" name="Nat. Biotechnol.">
        <title>Genome sequence of the model mushroom Schizophyllum commune.</title>
        <authorList>
            <person name="Ohm R.A."/>
            <person name="de Jong J.F."/>
            <person name="Lugones L.G."/>
            <person name="Aerts A."/>
            <person name="Kothe E."/>
            <person name="Stajich J.E."/>
            <person name="de Vries R.P."/>
            <person name="Record E."/>
            <person name="Levasseur A."/>
            <person name="Baker S.E."/>
            <person name="Bartholomew K.A."/>
            <person name="Coutinho P.M."/>
            <person name="Erdmann S."/>
            <person name="Fowler T.J."/>
            <person name="Gathman A.C."/>
            <person name="Lombard V."/>
            <person name="Henrissat B."/>
            <person name="Knabe N."/>
            <person name="Kuees U."/>
            <person name="Lilly W.W."/>
            <person name="Lindquist E."/>
            <person name="Lucas S."/>
            <person name="Magnuson J.K."/>
            <person name="Piumi F."/>
            <person name="Raudaskoski M."/>
            <person name="Salamov A."/>
            <person name="Schmutz J."/>
            <person name="Schwarze F.W.M.R."/>
            <person name="vanKuyk P.A."/>
            <person name="Horton J.S."/>
            <person name="Grigoriev I.V."/>
            <person name="Woesten H.A.B."/>
        </authorList>
    </citation>
    <scope>NUCLEOTIDE SEQUENCE [LARGE SCALE GENOMIC DNA]</scope>
    <source>
        <strain evidence="2">H4-8 / FGSC 9210</strain>
    </source>
</reference>
<feature type="non-terminal residue" evidence="1">
    <location>
        <position position="204"/>
    </location>
</feature>
<keyword evidence="2" id="KW-1185">Reference proteome</keyword>
<organism evidence="2">
    <name type="scientific">Schizophyllum commune (strain H4-8 / FGSC 9210)</name>
    <name type="common">Split gill fungus</name>
    <dbReference type="NCBI Taxonomy" id="578458"/>
    <lineage>
        <taxon>Eukaryota</taxon>
        <taxon>Fungi</taxon>
        <taxon>Dikarya</taxon>
        <taxon>Basidiomycota</taxon>
        <taxon>Agaricomycotina</taxon>
        <taxon>Agaricomycetes</taxon>
        <taxon>Agaricomycetidae</taxon>
        <taxon>Agaricales</taxon>
        <taxon>Schizophyllaceae</taxon>
        <taxon>Schizophyllum</taxon>
    </lineage>
</organism>
<dbReference type="AlphaFoldDB" id="D8QAY8"/>
<dbReference type="Proteomes" id="UP000007431">
    <property type="component" value="Unassembled WGS sequence"/>
</dbReference>
<dbReference type="VEuPathDB" id="FungiDB:SCHCODRAFT_02633227"/>
<evidence type="ECO:0000313" key="1">
    <source>
        <dbReference type="EMBL" id="EFI94267.1"/>
    </source>
</evidence>
<sequence length="204" mass="20808">MGSLFVEASAKTAEGVREVFEKGVDGALLRKGVDGALLRKGIDGVPPGKGVDGAGNEEGFAEINQSTDARLQLIEKILEDGGLVGAGETRTDHGRGGVPGGVQVVRLDEASGNGARDEGGARLAGTVMRLAGAIMRLVGAVMRLVDASVCLVGAIARLVGAIAHPVVARLVGFIMRLFNAGMRLVGAIALGHPARTHSSNASRI</sequence>
<protein>
    <submittedName>
        <fullName evidence="1">Uncharacterized protein</fullName>
    </submittedName>
</protein>